<organism evidence="2 3">
    <name type="scientific">Kineosporia succinea</name>
    <dbReference type="NCBI Taxonomy" id="84632"/>
    <lineage>
        <taxon>Bacteria</taxon>
        <taxon>Bacillati</taxon>
        <taxon>Actinomycetota</taxon>
        <taxon>Actinomycetes</taxon>
        <taxon>Kineosporiales</taxon>
        <taxon>Kineosporiaceae</taxon>
        <taxon>Kineosporia</taxon>
    </lineage>
</organism>
<dbReference type="RefSeq" id="WP_307238013.1">
    <property type="nucleotide sequence ID" value="NZ_JAUSQZ010000001.1"/>
</dbReference>
<keyword evidence="3" id="KW-1185">Reference proteome</keyword>
<evidence type="ECO:0000313" key="2">
    <source>
        <dbReference type="EMBL" id="MDP9824845.1"/>
    </source>
</evidence>
<evidence type="ECO:0000313" key="3">
    <source>
        <dbReference type="Proteomes" id="UP001235712"/>
    </source>
</evidence>
<reference evidence="2 3" key="1">
    <citation type="submission" date="2023-07" db="EMBL/GenBank/DDBJ databases">
        <title>Sequencing the genomes of 1000 actinobacteria strains.</title>
        <authorList>
            <person name="Klenk H.-P."/>
        </authorList>
    </citation>
    <scope>NUCLEOTIDE SEQUENCE [LARGE SCALE GENOMIC DNA]</scope>
    <source>
        <strain evidence="2 3">DSM 44388</strain>
    </source>
</reference>
<sequence>MAPLLGLVLAGCGGGDDTESSAATTTTASVDAETSAAAVPTPKSTVRFDISAVMVCGVVETTLAQGANGTKLASQLVESLEAAFDGSSTPNATIRSAKVDALMNDGCPALRAQVLESSGVPTMAELAEEPS</sequence>
<name>A0ABT9NWP4_9ACTN</name>
<evidence type="ECO:0000256" key="1">
    <source>
        <dbReference type="SAM" id="MobiDB-lite"/>
    </source>
</evidence>
<dbReference type="EMBL" id="JAUSQZ010000001">
    <property type="protein sequence ID" value="MDP9824845.1"/>
    <property type="molecule type" value="Genomic_DNA"/>
</dbReference>
<proteinExistence type="predicted"/>
<protein>
    <submittedName>
        <fullName evidence="2">Uncharacterized protein</fullName>
    </submittedName>
</protein>
<comment type="caution">
    <text evidence="2">The sequence shown here is derived from an EMBL/GenBank/DDBJ whole genome shotgun (WGS) entry which is preliminary data.</text>
</comment>
<accession>A0ABT9NWP4</accession>
<dbReference type="Proteomes" id="UP001235712">
    <property type="component" value="Unassembled WGS sequence"/>
</dbReference>
<gene>
    <name evidence="2" type="ORF">J2S57_000594</name>
</gene>
<feature type="region of interest" description="Disordered" evidence="1">
    <location>
        <begin position="14"/>
        <end position="38"/>
    </location>
</feature>
<feature type="compositionally biased region" description="Low complexity" evidence="1">
    <location>
        <begin position="20"/>
        <end position="38"/>
    </location>
</feature>